<protein>
    <submittedName>
        <fullName evidence="1">Uncharacterized protein</fullName>
    </submittedName>
</protein>
<dbReference type="AlphaFoldDB" id="A0A6C0JX30"/>
<proteinExistence type="predicted"/>
<reference evidence="1" key="1">
    <citation type="journal article" date="2020" name="Nature">
        <title>Giant virus diversity and host interactions through global metagenomics.</title>
        <authorList>
            <person name="Schulz F."/>
            <person name="Roux S."/>
            <person name="Paez-Espino D."/>
            <person name="Jungbluth S."/>
            <person name="Walsh D.A."/>
            <person name="Denef V.J."/>
            <person name="McMahon K.D."/>
            <person name="Konstantinidis K.T."/>
            <person name="Eloe-Fadrosh E.A."/>
            <person name="Kyrpides N.C."/>
            <person name="Woyke T."/>
        </authorList>
    </citation>
    <scope>NUCLEOTIDE SEQUENCE</scope>
    <source>
        <strain evidence="1">GVMAG-S-1074260-58</strain>
    </source>
</reference>
<sequence>MNSYLNDCNAPQYKLLLSQSTQRKIWKVARVDASLYTMNRSSSTVYGPWTGRYKNLSNDVRWNPSSDRLVPSRSLSYIPRSRTSLRPGGTSPAGIGVDIKHNSYHRYLSRKKGPVLATTPNLAQSNVQPLPTPKQGNKSYVLGFATNCYCS</sequence>
<evidence type="ECO:0000313" key="1">
    <source>
        <dbReference type="EMBL" id="QHU09366.1"/>
    </source>
</evidence>
<organism evidence="1">
    <name type="scientific">viral metagenome</name>
    <dbReference type="NCBI Taxonomy" id="1070528"/>
    <lineage>
        <taxon>unclassified sequences</taxon>
        <taxon>metagenomes</taxon>
        <taxon>organismal metagenomes</taxon>
    </lineage>
</organism>
<name>A0A6C0JX30_9ZZZZ</name>
<dbReference type="EMBL" id="MN740710">
    <property type="protein sequence ID" value="QHU09366.1"/>
    <property type="molecule type" value="Genomic_DNA"/>
</dbReference>
<accession>A0A6C0JX30</accession>